<dbReference type="Proteomes" id="UP001459714">
    <property type="component" value="Unassembled WGS sequence"/>
</dbReference>
<protein>
    <recommendedName>
        <fullName evidence="3">Replication-relaxation</fullName>
    </recommendedName>
</protein>
<dbReference type="RefSeq" id="WP_342021161.1">
    <property type="nucleotide sequence ID" value="NZ_JBBYAK010000003.1"/>
</dbReference>
<name>A0ABU9K335_9BACI</name>
<evidence type="ECO:0000313" key="2">
    <source>
        <dbReference type="Proteomes" id="UP001459714"/>
    </source>
</evidence>
<accession>A0ABU9K335</accession>
<evidence type="ECO:0000313" key="1">
    <source>
        <dbReference type="EMBL" id="MEL3959541.1"/>
    </source>
</evidence>
<gene>
    <name evidence="1" type="ORF">NST17_20525</name>
</gene>
<reference evidence="1 2" key="1">
    <citation type="submission" date="2024-03" db="EMBL/GenBank/DDBJ databases">
        <title>Bacilli Hybrid Assemblies.</title>
        <authorList>
            <person name="Kovac J."/>
        </authorList>
    </citation>
    <scope>NUCLEOTIDE SEQUENCE [LARGE SCALE GENOMIC DNA]</scope>
    <source>
        <strain evidence="1 2">FSL M8-0022</strain>
    </source>
</reference>
<organism evidence="1 2">
    <name type="scientific">Caldifermentibacillus hisashii</name>
    <dbReference type="NCBI Taxonomy" id="996558"/>
    <lineage>
        <taxon>Bacteria</taxon>
        <taxon>Bacillati</taxon>
        <taxon>Bacillota</taxon>
        <taxon>Bacilli</taxon>
        <taxon>Bacillales</taxon>
        <taxon>Bacillaceae</taxon>
        <taxon>Caldifermentibacillus</taxon>
    </lineage>
</organism>
<keyword evidence="2" id="KW-1185">Reference proteome</keyword>
<sequence>MDLFAYETHLSEKEKAILMDLLKYRVMTTEMIEKRYFPKKSNYINVLLHRMRKNGFIKSSILKKSRKGRKGYAYHMITETGKECLIRHDLSVEGLGKTIYVHEYQVANLLLANEALLEYESMGWQVWDSRKVKATYNLDYRSNIQGLLISPKGKEYGLYTLETRVTENVVGKIQQEISRNKEQIKNYMILAKGADSYKLFIEYGIKENEQNNKKALTTLGELIIEPFNINFVKRKTFRDEKEWIYRVCKKLNIKIKSMEMKETRQSFPVIVEYAGEEMYLVDVTDSDLNKYRDIQIYNKSISNRTWEKGRRLLVITLGIDTVANLMLDNNQELPYVEHITIGGGMIQEICQESKKDTDIVNK</sequence>
<comment type="caution">
    <text evidence="1">The sequence shown here is derived from an EMBL/GenBank/DDBJ whole genome shotgun (WGS) entry which is preliminary data.</text>
</comment>
<proteinExistence type="predicted"/>
<dbReference type="EMBL" id="JBBYAK010000003">
    <property type="protein sequence ID" value="MEL3959541.1"/>
    <property type="molecule type" value="Genomic_DNA"/>
</dbReference>
<evidence type="ECO:0008006" key="3">
    <source>
        <dbReference type="Google" id="ProtNLM"/>
    </source>
</evidence>